<gene>
    <name evidence="5" type="ORF">GCM10007854_15030</name>
</gene>
<dbReference type="Gene3D" id="1.10.10.10">
    <property type="entry name" value="Winged helix-like DNA-binding domain superfamily/Winged helix DNA-binding domain"/>
    <property type="match status" value="1"/>
</dbReference>
<name>A0ABQ5UZJ3_9PROT</name>
<sequence length="248" mass="27853">MWEQPTRHALAAFEHADHEDQAFDALNTFARAVGADLLSYHHIDPPLSRADEAGGMPTINLMSHGFPDEWVRHYESSDYHRIDPITAFAAYQTRPVLWSNIPHRVRLSPAQQAYMEDLYRWLSPGDGLAVPLFGPSGRHGYVGIGWRKPIPPWDPVKRRAIQSVCESFHLRICELRLAGMERDFELTDVQMRILRAMASGQPDAIICGMVNLRPEALRTAIARTLTTMGVSDRPSAVLRAHALGLIDA</sequence>
<keyword evidence="2" id="KW-0238">DNA-binding</keyword>
<comment type="caution">
    <text evidence="5">The sequence shown here is derived from an EMBL/GenBank/DDBJ whole genome shotgun (WGS) entry which is preliminary data.</text>
</comment>
<dbReference type="EMBL" id="BSNJ01000003">
    <property type="protein sequence ID" value="GLQ20548.1"/>
    <property type="molecule type" value="Genomic_DNA"/>
</dbReference>
<keyword evidence="3" id="KW-0804">Transcription</keyword>
<dbReference type="Gene3D" id="3.30.450.80">
    <property type="entry name" value="Transcription factor LuxR-like, autoinducer-binding domain"/>
    <property type="match status" value="1"/>
</dbReference>
<evidence type="ECO:0000256" key="3">
    <source>
        <dbReference type="ARBA" id="ARBA00023163"/>
    </source>
</evidence>
<dbReference type="InterPro" id="IPR016032">
    <property type="entry name" value="Sig_transdc_resp-reg_C-effctor"/>
</dbReference>
<dbReference type="SUPFAM" id="SSF46894">
    <property type="entry name" value="C-terminal effector domain of the bipartite response regulators"/>
    <property type="match status" value="1"/>
</dbReference>
<proteinExistence type="predicted"/>
<dbReference type="InterPro" id="IPR005143">
    <property type="entry name" value="TF_LuxR_autoind-bd_dom"/>
</dbReference>
<dbReference type="Proteomes" id="UP001161390">
    <property type="component" value="Unassembled WGS sequence"/>
</dbReference>
<evidence type="ECO:0000259" key="4">
    <source>
        <dbReference type="Pfam" id="PF03472"/>
    </source>
</evidence>
<dbReference type="Pfam" id="PF03472">
    <property type="entry name" value="Autoind_bind"/>
    <property type="match status" value="1"/>
</dbReference>
<dbReference type="SUPFAM" id="SSF75516">
    <property type="entry name" value="Pheromone-binding domain of LuxR-like quorum-sensing transcription factors"/>
    <property type="match status" value="1"/>
</dbReference>
<organism evidence="5 6">
    <name type="scientific">Algimonas porphyrae</name>
    <dbReference type="NCBI Taxonomy" id="1128113"/>
    <lineage>
        <taxon>Bacteria</taxon>
        <taxon>Pseudomonadati</taxon>
        <taxon>Pseudomonadota</taxon>
        <taxon>Alphaproteobacteria</taxon>
        <taxon>Maricaulales</taxon>
        <taxon>Robiginitomaculaceae</taxon>
        <taxon>Algimonas</taxon>
    </lineage>
</organism>
<evidence type="ECO:0000256" key="1">
    <source>
        <dbReference type="ARBA" id="ARBA00023015"/>
    </source>
</evidence>
<evidence type="ECO:0000313" key="5">
    <source>
        <dbReference type="EMBL" id="GLQ20548.1"/>
    </source>
</evidence>
<evidence type="ECO:0000313" key="6">
    <source>
        <dbReference type="Proteomes" id="UP001161390"/>
    </source>
</evidence>
<protein>
    <recommendedName>
        <fullName evidence="4">Transcription factor LuxR-like autoinducer-binding domain-containing protein</fullName>
    </recommendedName>
</protein>
<accession>A0ABQ5UZJ3</accession>
<reference evidence="5" key="1">
    <citation type="journal article" date="2014" name="Int. J. Syst. Evol. Microbiol.">
        <title>Complete genome of a new Firmicutes species belonging to the dominant human colonic microbiota ('Ruminococcus bicirculans') reveals two chromosomes and a selective capacity to utilize plant glucans.</title>
        <authorList>
            <consortium name="NISC Comparative Sequencing Program"/>
            <person name="Wegmann U."/>
            <person name="Louis P."/>
            <person name="Goesmann A."/>
            <person name="Henrissat B."/>
            <person name="Duncan S.H."/>
            <person name="Flint H.J."/>
        </authorList>
    </citation>
    <scope>NUCLEOTIDE SEQUENCE</scope>
    <source>
        <strain evidence="5">NBRC 108216</strain>
    </source>
</reference>
<dbReference type="InterPro" id="IPR036388">
    <property type="entry name" value="WH-like_DNA-bd_sf"/>
</dbReference>
<dbReference type="InterPro" id="IPR036693">
    <property type="entry name" value="TF_LuxR_autoind-bd_dom_sf"/>
</dbReference>
<evidence type="ECO:0000256" key="2">
    <source>
        <dbReference type="ARBA" id="ARBA00023125"/>
    </source>
</evidence>
<dbReference type="RefSeq" id="WP_284371261.1">
    <property type="nucleotide sequence ID" value="NZ_BSNJ01000003.1"/>
</dbReference>
<keyword evidence="6" id="KW-1185">Reference proteome</keyword>
<feature type="domain" description="Transcription factor LuxR-like autoinducer-binding" evidence="4">
    <location>
        <begin position="19"/>
        <end position="171"/>
    </location>
</feature>
<reference evidence="5" key="2">
    <citation type="submission" date="2023-01" db="EMBL/GenBank/DDBJ databases">
        <title>Draft genome sequence of Algimonas porphyrae strain NBRC 108216.</title>
        <authorList>
            <person name="Sun Q."/>
            <person name="Mori K."/>
        </authorList>
    </citation>
    <scope>NUCLEOTIDE SEQUENCE</scope>
    <source>
        <strain evidence="5">NBRC 108216</strain>
    </source>
</reference>
<keyword evidence="1" id="KW-0805">Transcription regulation</keyword>